<dbReference type="GO" id="GO:0009060">
    <property type="term" value="P:aerobic respiration"/>
    <property type="evidence" value="ECO:0007669"/>
    <property type="project" value="TreeGrafter"/>
</dbReference>
<feature type="binding site" evidence="7">
    <location>
        <position position="140"/>
    </location>
    <ligand>
        <name>glyoxylate</name>
        <dbReference type="ChEBI" id="CHEBI:36655"/>
    </ligand>
</feature>
<dbReference type="Proteomes" id="UP000183945">
    <property type="component" value="Unassembled WGS sequence"/>
</dbReference>
<protein>
    <submittedName>
        <fullName evidence="9">L-lactate dehydrogenase (Cytochrome)</fullName>
    </submittedName>
</protein>
<name>A0A1M5GGY5_SALEC</name>
<feature type="binding site" evidence="7">
    <location>
        <position position="175"/>
    </location>
    <ligand>
        <name>glyoxylate</name>
        <dbReference type="ChEBI" id="CHEBI:36655"/>
    </ligand>
</feature>
<dbReference type="InterPro" id="IPR012133">
    <property type="entry name" value="Alpha-hydoxy_acid_DH_FMN"/>
</dbReference>
<accession>A0A1M5GGY5</accession>
<dbReference type="RefSeq" id="WP_072878694.1">
    <property type="nucleotide sequence ID" value="NZ_FQVT01000004.1"/>
</dbReference>
<dbReference type="SUPFAM" id="SSF51395">
    <property type="entry name" value="FMN-linked oxidoreductases"/>
    <property type="match status" value="1"/>
</dbReference>
<gene>
    <name evidence="9" type="ORF">SAMN05444483_104159</name>
</gene>
<dbReference type="CDD" id="cd02809">
    <property type="entry name" value="alpha_hydroxyacid_oxid_FMN"/>
    <property type="match status" value="1"/>
</dbReference>
<evidence type="ECO:0000256" key="6">
    <source>
        <dbReference type="PIRSR" id="PIRSR000138-1"/>
    </source>
</evidence>
<organism evidence="9 10">
    <name type="scientific">Salegentibacter echinorum</name>
    <dbReference type="NCBI Taxonomy" id="1073325"/>
    <lineage>
        <taxon>Bacteria</taxon>
        <taxon>Pseudomonadati</taxon>
        <taxon>Bacteroidota</taxon>
        <taxon>Flavobacteriia</taxon>
        <taxon>Flavobacteriales</taxon>
        <taxon>Flavobacteriaceae</taxon>
        <taxon>Salegentibacter</taxon>
    </lineage>
</organism>
<dbReference type="GO" id="GO:0004459">
    <property type="term" value="F:L-lactate dehydrogenase (NAD+) activity"/>
    <property type="evidence" value="ECO:0007669"/>
    <property type="project" value="TreeGrafter"/>
</dbReference>
<reference evidence="10" key="1">
    <citation type="submission" date="2016-11" db="EMBL/GenBank/DDBJ databases">
        <authorList>
            <person name="Varghese N."/>
            <person name="Submissions S."/>
        </authorList>
    </citation>
    <scope>NUCLEOTIDE SEQUENCE [LARGE SCALE GENOMIC DNA]</scope>
    <source>
        <strain evidence="10">DSM 24579</strain>
    </source>
</reference>
<feature type="binding site" evidence="7">
    <location>
        <begin position="88"/>
        <end position="90"/>
    </location>
    <ligand>
        <name>FMN</name>
        <dbReference type="ChEBI" id="CHEBI:58210"/>
    </ligand>
</feature>
<feature type="binding site" evidence="7">
    <location>
        <position position="286"/>
    </location>
    <ligand>
        <name>glyoxylate</name>
        <dbReference type="ChEBI" id="CHEBI:36655"/>
    </ligand>
</feature>
<dbReference type="PROSITE" id="PS51349">
    <property type="entry name" value="FMN_HYDROXY_ACID_DH_2"/>
    <property type="match status" value="1"/>
</dbReference>
<dbReference type="STRING" id="1073325.SAMN05444483_104159"/>
<proteinExistence type="inferred from homology"/>
<evidence type="ECO:0000256" key="2">
    <source>
        <dbReference type="ARBA" id="ARBA00022630"/>
    </source>
</evidence>
<evidence type="ECO:0000256" key="1">
    <source>
        <dbReference type="ARBA" id="ARBA00001917"/>
    </source>
</evidence>
<comment type="cofactor">
    <cofactor evidence="1">
        <name>FMN</name>
        <dbReference type="ChEBI" id="CHEBI:58210"/>
    </cofactor>
</comment>
<dbReference type="AlphaFoldDB" id="A0A1M5GGY5"/>
<feature type="binding site" evidence="7">
    <location>
        <position position="35"/>
    </location>
    <ligand>
        <name>glyoxylate</name>
        <dbReference type="ChEBI" id="CHEBI:36655"/>
    </ligand>
</feature>
<evidence type="ECO:0000256" key="3">
    <source>
        <dbReference type="ARBA" id="ARBA00022643"/>
    </source>
</evidence>
<evidence type="ECO:0000256" key="4">
    <source>
        <dbReference type="ARBA" id="ARBA00023002"/>
    </source>
</evidence>
<evidence type="ECO:0000313" key="10">
    <source>
        <dbReference type="Proteomes" id="UP000183945"/>
    </source>
</evidence>
<keyword evidence="2 7" id="KW-0285">Flavoprotein</keyword>
<feature type="domain" description="FMN hydroxy acid dehydrogenase" evidence="8">
    <location>
        <begin position="9"/>
        <end position="391"/>
    </location>
</feature>
<sequence>MKSAEKEIKFDSQYPSIESLRAKARKKIPKFAFGYLDGGCNEEINLHKNTAEIRDIELSPYYLNEHSAASMKTTLFGHTYDAPFGIAPVGLQGLMWPNAPEILAKAAFEHNIPFVLSTVSTSSIERIAEITEGQAWFQLYHPTEARLRDDIIKRAGDAGCPALVILCDVPTFGFRAKEIKSGLAMPPKMSLTNILQVLARPQWATQTLMHGQPTFETLKRYMPKGLDLKQLGKFMDETFSGRLNEERIAPIRDMWKGKLILKGVSTEVDAEKAIRLGFDGIIVSNHGGRQLDAGESTIKPLTRIAEKYGDQITVMMDSGLRSGPDIARTMASGAEFSFLGRSFMYGVSALGKKGGDHTISLLKIQLQQVMDQICCEKVQDFPNHLIRKQVNRL</sequence>
<dbReference type="InterPro" id="IPR000262">
    <property type="entry name" value="FMN-dep_DH"/>
</dbReference>
<keyword evidence="3 7" id="KW-0288">FMN</keyword>
<feature type="binding site" evidence="7">
    <location>
        <position position="284"/>
    </location>
    <ligand>
        <name>FMN</name>
        <dbReference type="ChEBI" id="CHEBI:58210"/>
    </ligand>
</feature>
<dbReference type="Pfam" id="PF01070">
    <property type="entry name" value="FMN_dh"/>
    <property type="match status" value="1"/>
</dbReference>
<dbReference type="GO" id="GO:0005886">
    <property type="term" value="C:plasma membrane"/>
    <property type="evidence" value="ECO:0007669"/>
    <property type="project" value="TreeGrafter"/>
</dbReference>
<keyword evidence="4" id="KW-0560">Oxidoreductase</keyword>
<keyword evidence="10" id="KW-1185">Reference proteome</keyword>
<evidence type="ECO:0000313" key="9">
    <source>
        <dbReference type="EMBL" id="SHG03005.1"/>
    </source>
</evidence>
<feature type="binding site" evidence="7">
    <location>
        <position position="289"/>
    </location>
    <ligand>
        <name>glyoxylate</name>
        <dbReference type="ChEBI" id="CHEBI:36655"/>
    </ligand>
</feature>
<feature type="binding site" evidence="7">
    <location>
        <position position="117"/>
    </location>
    <ligand>
        <name>FMN</name>
        <dbReference type="ChEBI" id="CHEBI:58210"/>
    </ligand>
</feature>
<dbReference type="GO" id="GO:0010181">
    <property type="term" value="F:FMN binding"/>
    <property type="evidence" value="ECO:0007669"/>
    <property type="project" value="InterPro"/>
</dbReference>
<dbReference type="PANTHER" id="PTHR10578:SF107">
    <property type="entry name" value="2-HYDROXYACID OXIDASE 1"/>
    <property type="match status" value="1"/>
</dbReference>
<feature type="binding site" evidence="7">
    <location>
        <begin position="317"/>
        <end position="321"/>
    </location>
    <ligand>
        <name>FMN</name>
        <dbReference type="ChEBI" id="CHEBI:58210"/>
    </ligand>
</feature>
<comment type="similarity">
    <text evidence="5">Belongs to the FMN-dependent alpha-hydroxy acid dehydrogenase family.</text>
</comment>
<dbReference type="EMBL" id="FQVT01000004">
    <property type="protein sequence ID" value="SHG03005.1"/>
    <property type="molecule type" value="Genomic_DNA"/>
</dbReference>
<dbReference type="InterPro" id="IPR037396">
    <property type="entry name" value="FMN_HAD"/>
</dbReference>
<evidence type="ECO:0000256" key="7">
    <source>
        <dbReference type="PIRSR" id="PIRSR000138-2"/>
    </source>
</evidence>
<evidence type="ECO:0000256" key="5">
    <source>
        <dbReference type="ARBA" id="ARBA00024042"/>
    </source>
</evidence>
<dbReference type="PIRSF" id="PIRSF000138">
    <property type="entry name" value="Al-hdrx_acd_dh"/>
    <property type="match status" value="1"/>
</dbReference>
<evidence type="ECO:0000259" key="8">
    <source>
        <dbReference type="PROSITE" id="PS51349"/>
    </source>
</evidence>
<dbReference type="PROSITE" id="PS00557">
    <property type="entry name" value="FMN_HYDROXY_ACID_DH_1"/>
    <property type="match status" value="1"/>
</dbReference>
<dbReference type="InterPro" id="IPR008259">
    <property type="entry name" value="FMN_hydac_DH_AS"/>
</dbReference>
<feature type="binding site" evidence="7">
    <location>
        <position position="262"/>
    </location>
    <ligand>
        <name>FMN</name>
        <dbReference type="ChEBI" id="CHEBI:58210"/>
    </ligand>
</feature>
<feature type="active site" description="Proton acceptor" evidence="6">
    <location>
        <position position="286"/>
    </location>
</feature>
<feature type="binding site" evidence="7">
    <location>
        <begin position="340"/>
        <end position="341"/>
    </location>
    <ligand>
        <name>FMN</name>
        <dbReference type="ChEBI" id="CHEBI:58210"/>
    </ligand>
</feature>
<dbReference type="OrthoDB" id="9770452at2"/>
<dbReference type="InterPro" id="IPR013785">
    <property type="entry name" value="Aldolase_TIM"/>
</dbReference>
<dbReference type="Gene3D" id="3.20.20.70">
    <property type="entry name" value="Aldolase class I"/>
    <property type="match status" value="1"/>
</dbReference>
<feature type="binding site" evidence="7">
    <location>
        <position position="138"/>
    </location>
    <ligand>
        <name>FMN</name>
        <dbReference type="ChEBI" id="CHEBI:58210"/>
    </ligand>
</feature>
<dbReference type="PANTHER" id="PTHR10578">
    <property type="entry name" value="S -2-HYDROXY-ACID OXIDASE-RELATED"/>
    <property type="match status" value="1"/>
</dbReference>